<evidence type="ECO:0000313" key="7">
    <source>
        <dbReference type="EMBL" id="UOE20332.1"/>
    </source>
</evidence>
<gene>
    <name evidence="7" type="ORF">NI17_003585</name>
</gene>
<dbReference type="GO" id="GO:0046854">
    <property type="term" value="P:phosphatidylinositol phosphate biosynthetic process"/>
    <property type="evidence" value="ECO:0007669"/>
    <property type="project" value="InterPro"/>
</dbReference>
<evidence type="ECO:0000256" key="6">
    <source>
        <dbReference type="RuleBase" id="RU364068"/>
    </source>
</evidence>
<dbReference type="PROSITE" id="PS00630">
    <property type="entry name" value="IMP_2"/>
    <property type="match status" value="1"/>
</dbReference>
<dbReference type="GO" id="GO:0046872">
    <property type="term" value="F:metal ion binding"/>
    <property type="evidence" value="ECO:0007669"/>
    <property type="project" value="UniProtKB-KW"/>
</dbReference>
<comment type="similarity">
    <text evidence="2 6">Belongs to the inositol monophosphatase superfamily.</text>
</comment>
<dbReference type="EMBL" id="CP063196">
    <property type="protein sequence ID" value="UOE20332.1"/>
    <property type="molecule type" value="Genomic_DNA"/>
</dbReference>
<keyword evidence="6" id="KW-0378">Hydrolase</keyword>
<dbReference type="InterPro" id="IPR020550">
    <property type="entry name" value="Inositol_monophosphatase_CS"/>
</dbReference>
<keyword evidence="8" id="KW-1185">Reference proteome</keyword>
<dbReference type="InterPro" id="IPR033942">
    <property type="entry name" value="IMPase"/>
</dbReference>
<evidence type="ECO:0000256" key="3">
    <source>
        <dbReference type="ARBA" id="ARBA00022723"/>
    </source>
</evidence>
<evidence type="ECO:0000256" key="2">
    <source>
        <dbReference type="ARBA" id="ARBA00009759"/>
    </source>
</evidence>
<dbReference type="KEGG" id="thao:NI17_003585"/>
<keyword evidence="3 5" id="KW-0479">Metal-binding</keyword>
<dbReference type="PANTHER" id="PTHR20854">
    <property type="entry name" value="INOSITOL MONOPHOSPHATASE"/>
    <property type="match status" value="1"/>
</dbReference>
<comment type="cofactor">
    <cofactor evidence="5 6">
        <name>Mg(2+)</name>
        <dbReference type="ChEBI" id="CHEBI:18420"/>
    </cofactor>
</comment>
<feature type="binding site" evidence="5">
    <location>
        <position position="86"/>
    </location>
    <ligand>
        <name>Mg(2+)</name>
        <dbReference type="ChEBI" id="CHEBI:18420"/>
        <label>1</label>
        <note>catalytic</note>
    </ligand>
</feature>
<evidence type="ECO:0000256" key="1">
    <source>
        <dbReference type="ARBA" id="ARBA00001033"/>
    </source>
</evidence>
<feature type="binding site" evidence="5">
    <location>
        <position position="214"/>
    </location>
    <ligand>
        <name>Mg(2+)</name>
        <dbReference type="ChEBI" id="CHEBI:18420"/>
        <label>1</label>
        <note>catalytic</note>
    </ligand>
</feature>
<dbReference type="SUPFAM" id="SSF56655">
    <property type="entry name" value="Carbohydrate phosphatase"/>
    <property type="match status" value="1"/>
</dbReference>
<accession>A0AA97LY15</accession>
<organism evidence="7 8">
    <name type="scientific">Thermobifida halotolerans</name>
    <dbReference type="NCBI Taxonomy" id="483545"/>
    <lineage>
        <taxon>Bacteria</taxon>
        <taxon>Bacillati</taxon>
        <taxon>Actinomycetota</taxon>
        <taxon>Actinomycetes</taxon>
        <taxon>Streptosporangiales</taxon>
        <taxon>Nocardiopsidaceae</taxon>
        <taxon>Thermobifida</taxon>
    </lineage>
</organism>
<dbReference type="GO" id="GO:0008934">
    <property type="term" value="F:inositol monophosphate 1-phosphatase activity"/>
    <property type="evidence" value="ECO:0007669"/>
    <property type="project" value="InterPro"/>
</dbReference>
<name>A0AA97LY15_9ACTN</name>
<dbReference type="GO" id="GO:0007165">
    <property type="term" value="P:signal transduction"/>
    <property type="evidence" value="ECO:0007669"/>
    <property type="project" value="TreeGrafter"/>
</dbReference>
<dbReference type="InterPro" id="IPR020583">
    <property type="entry name" value="Inositol_monoP_metal-BS"/>
</dbReference>
<dbReference type="Pfam" id="PF00459">
    <property type="entry name" value="Inositol_P"/>
    <property type="match status" value="1"/>
</dbReference>
<keyword evidence="4 5" id="KW-0460">Magnesium</keyword>
<dbReference type="CDD" id="cd01639">
    <property type="entry name" value="IMPase"/>
    <property type="match status" value="1"/>
</dbReference>
<dbReference type="GO" id="GO:0006020">
    <property type="term" value="P:inositol metabolic process"/>
    <property type="evidence" value="ECO:0007669"/>
    <property type="project" value="TreeGrafter"/>
</dbReference>
<evidence type="ECO:0000256" key="5">
    <source>
        <dbReference type="PIRSR" id="PIRSR600760-2"/>
    </source>
</evidence>
<dbReference type="PRINTS" id="PR00377">
    <property type="entry name" value="IMPHPHTASES"/>
</dbReference>
<dbReference type="AlphaFoldDB" id="A0AA97LY15"/>
<dbReference type="InterPro" id="IPR000760">
    <property type="entry name" value="Inositol_monophosphatase-like"/>
</dbReference>
<dbReference type="PROSITE" id="PS00629">
    <property type="entry name" value="IMP_1"/>
    <property type="match status" value="1"/>
</dbReference>
<evidence type="ECO:0000313" key="8">
    <source>
        <dbReference type="Proteomes" id="UP000265719"/>
    </source>
</evidence>
<protein>
    <recommendedName>
        <fullName evidence="6">Inositol-1-monophosphatase</fullName>
        <ecNumber evidence="6">3.1.3.25</ecNumber>
    </recommendedName>
</protein>
<feature type="binding site" evidence="5">
    <location>
        <position position="83"/>
    </location>
    <ligand>
        <name>Mg(2+)</name>
        <dbReference type="ChEBI" id="CHEBI:18420"/>
        <label>1</label>
        <note>catalytic</note>
    </ligand>
</feature>
<dbReference type="RefSeq" id="WP_068689423.1">
    <property type="nucleotide sequence ID" value="NZ_CP063196.1"/>
</dbReference>
<dbReference type="Gene3D" id="3.30.540.10">
    <property type="entry name" value="Fructose-1,6-Bisphosphatase, subunit A, domain 1"/>
    <property type="match status" value="1"/>
</dbReference>
<dbReference type="Gene3D" id="3.40.190.80">
    <property type="match status" value="1"/>
</dbReference>
<feature type="binding site" evidence="5">
    <location>
        <position position="68"/>
    </location>
    <ligand>
        <name>Mg(2+)</name>
        <dbReference type="ChEBI" id="CHEBI:18420"/>
        <label>1</label>
        <note>catalytic</note>
    </ligand>
</feature>
<dbReference type="EC" id="3.1.3.25" evidence="6"/>
<reference evidence="7" key="1">
    <citation type="submission" date="2020-10" db="EMBL/GenBank/DDBJ databases">
        <title>De novo genome project of the cellulose decomposer Thermobifida halotolerans type strain.</title>
        <authorList>
            <person name="Nagy I."/>
            <person name="Horvath B."/>
            <person name="Kukolya J."/>
            <person name="Nagy I."/>
            <person name="Orsini M."/>
        </authorList>
    </citation>
    <scope>NUCLEOTIDE SEQUENCE</scope>
    <source>
        <strain evidence="7">DSM 44931</strain>
    </source>
</reference>
<dbReference type="PANTHER" id="PTHR20854:SF17">
    <property type="entry name" value="PHOSPHATASE IMPL1, CHLOROPLASTIC"/>
    <property type="match status" value="1"/>
</dbReference>
<comment type="catalytic activity">
    <reaction evidence="1 6">
        <text>a myo-inositol phosphate + H2O = myo-inositol + phosphate</text>
        <dbReference type="Rhea" id="RHEA:24056"/>
        <dbReference type="ChEBI" id="CHEBI:15377"/>
        <dbReference type="ChEBI" id="CHEBI:17268"/>
        <dbReference type="ChEBI" id="CHEBI:43474"/>
        <dbReference type="ChEBI" id="CHEBI:84139"/>
        <dbReference type="EC" id="3.1.3.25"/>
    </reaction>
</comment>
<sequence>MPLPDAKALLPVAQDAVGKAVEYVLAHPVTGVRDKGDREIVTDTDEAVERIVRDILVRETPDLGFLGEETGATGDRETYWVLDPVDGTTNFSHGLPLNAVSLGLVHGDRPVLGVIALPFLGTRYWAAHGNGAFRDDVRLHVSDTTDLSRALVALSNYGGGPDAPVRDLLSAALDRELSRRTQGLRRLGATAVDLVFVAEGALDASITLGNRAWDTAAGAVIAREAGAAVVDSDGSPHTTDSRCAIAVTPGLCDAVLSLLDITRETPYRPGWGAIPAAERRSV</sequence>
<evidence type="ECO:0000256" key="4">
    <source>
        <dbReference type="ARBA" id="ARBA00022842"/>
    </source>
</evidence>
<proteinExistence type="inferred from homology"/>
<dbReference type="Proteomes" id="UP000265719">
    <property type="component" value="Chromosome"/>
</dbReference>